<keyword evidence="3" id="KW-0418">Kinase</keyword>
<feature type="transmembrane region" description="Helical" evidence="1">
    <location>
        <begin position="95"/>
        <end position="116"/>
    </location>
</feature>
<keyword evidence="1" id="KW-0472">Membrane</keyword>
<dbReference type="Proteomes" id="UP000824110">
    <property type="component" value="Unassembled WGS sequence"/>
</dbReference>
<feature type="transmembrane region" description="Helical" evidence="1">
    <location>
        <begin position="136"/>
        <end position="157"/>
    </location>
</feature>
<dbReference type="Gene3D" id="3.30.565.10">
    <property type="entry name" value="Histidine kinase-like ATPase, C-terminal domain"/>
    <property type="match status" value="1"/>
</dbReference>
<keyword evidence="3" id="KW-0808">Transferase</keyword>
<evidence type="ECO:0000313" key="4">
    <source>
        <dbReference type="Proteomes" id="UP000824110"/>
    </source>
</evidence>
<sequence length="463" mass="52337">MISQVVAAYWQVILQFLAELYVFYILVMFRFNRAKYFAAKFFGGLAAVAAIAFGLSFFYHFFGGNAYGRIAVYLLLFAVTCAHARLCLAEGFKTIIFGCSFAYAVQNVVYKLFLILYCAGEQLRLFEGMGKNFWLWYRAIYCVFIALAATAAYFLFIRRHIKRLPDSDIDYRMLIISLIVLCITVILCSFEDVHFANLSSGRENRFENYDVFVLRQTGNVFSVLSGGVVLMLMSKTIVERDLKREVEYLQHAVRQGARQYEISKDTIDLINVKCHDIKYKLGSLLARGDSLTSEAVADLQKSISIYDTRVSAGNKILDVLLTEKSLYCEQNGITFSCMADGSKLEFMEDGDLYCLFGNIIDNALEAVNNVPERERRVINLVVKAKNCMLTVQEENYFEGELTFKDGLPCTTKGDKNYHGFGTRSMRMIVNKYGGAFSARAEGGVYYLNIVFPLEQSGGPAADK</sequence>
<feature type="transmembrane region" description="Helical" evidence="1">
    <location>
        <begin position="67"/>
        <end position="88"/>
    </location>
</feature>
<proteinExistence type="predicted"/>
<comment type="caution">
    <text evidence="3">The sequence shown here is derived from an EMBL/GenBank/DDBJ whole genome shotgun (WGS) entry which is preliminary data.</text>
</comment>
<dbReference type="InterPro" id="IPR032834">
    <property type="entry name" value="NatK-like_C"/>
</dbReference>
<evidence type="ECO:0000313" key="3">
    <source>
        <dbReference type="EMBL" id="HIU61469.1"/>
    </source>
</evidence>
<dbReference type="AlphaFoldDB" id="A0A9D1MK29"/>
<evidence type="ECO:0000259" key="2">
    <source>
        <dbReference type="Pfam" id="PF14501"/>
    </source>
</evidence>
<reference evidence="3" key="1">
    <citation type="submission" date="2020-10" db="EMBL/GenBank/DDBJ databases">
        <authorList>
            <person name="Gilroy R."/>
        </authorList>
    </citation>
    <scope>NUCLEOTIDE SEQUENCE</scope>
    <source>
        <strain evidence="3">CHK195-12923</strain>
    </source>
</reference>
<dbReference type="GO" id="GO:0016301">
    <property type="term" value="F:kinase activity"/>
    <property type="evidence" value="ECO:0007669"/>
    <property type="project" value="UniProtKB-KW"/>
</dbReference>
<feature type="transmembrane region" description="Helical" evidence="1">
    <location>
        <begin position="213"/>
        <end position="234"/>
    </location>
</feature>
<feature type="transmembrane region" description="Helical" evidence="1">
    <location>
        <begin position="41"/>
        <end position="61"/>
    </location>
</feature>
<feature type="domain" description="Sensor histidine kinase NatK-like C-terminal" evidence="2">
    <location>
        <begin position="350"/>
        <end position="452"/>
    </location>
</feature>
<keyword evidence="1" id="KW-1133">Transmembrane helix</keyword>
<dbReference type="EMBL" id="DVNE01000022">
    <property type="protein sequence ID" value="HIU61469.1"/>
    <property type="molecule type" value="Genomic_DNA"/>
</dbReference>
<name>A0A9D1MK29_9FIRM</name>
<organism evidence="3 4">
    <name type="scientific">Candidatus Coproplasma excrementigallinarum</name>
    <dbReference type="NCBI Taxonomy" id="2840747"/>
    <lineage>
        <taxon>Bacteria</taxon>
        <taxon>Bacillati</taxon>
        <taxon>Bacillota</taxon>
        <taxon>Clostridia</taxon>
        <taxon>Eubacteriales</taxon>
        <taxon>Candidatus Coproplasma</taxon>
    </lineage>
</organism>
<evidence type="ECO:0000256" key="1">
    <source>
        <dbReference type="SAM" id="Phobius"/>
    </source>
</evidence>
<dbReference type="InterPro" id="IPR036890">
    <property type="entry name" value="HATPase_C_sf"/>
</dbReference>
<dbReference type="Pfam" id="PF14501">
    <property type="entry name" value="HATPase_c_5"/>
    <property type="match status" value="1"/>
</dbReference>
<dbReference type="CDD" id="cd16935">
    <property type="entry name" value="HATPase_AgrC-ComD-like"/>
    <property type="match status" value="1"/>
</dbReference>
<accession>A0A9D1MK29</accession>
<feature type="transmembrane region" description="Helical" evidence="1">
    <location>
        <begin position="6"/>
        <end position="29"/>
    </location>
</feature>
<reference evidence="3" key="2">
    <citation type="journal article" date="2021" name="PeerJ">
        <title>Extensive microbial diversity within the chicken gut microbiome revealed by metagenomics and culture.</title>
        <authorList>
            <person name="Gilroy R."/>
            <person name="Ravi A."/>
            <person name="Getino M."/>
            <person name="Pursley I."/>
            <person name="Horton D.L."/>
            <person name="Alikhan N.F."/>
            <person name="Baker D."/>
            <person name="Gharbi K."/>
            <person name="Hall N."/>
            <person name="Watson M."/>
            <person name="Adriaenssens E.M."/>
            <person name="Foster-Nyarko E."/>
            <person name="Jarju S."/>
            <person name="Secka A."/>
            <person name="Antonio M."/>
            <person name="Oren A."/>
            <person name="Chaudhuri R.R."/>
            <person name="La Ragione R."/>
            <person name="Hildebrand F."/>
            <person name="Pallen M.J."/>
        </authorList>
    </citation>
    <scope>NUCLEOTIDE SEQUENCE</scope>
    <source>
        <strain evidence="3">CHK195-12923</strain>
    </source>
</reference>
<protein>
    <submittedName>
        <fullName evidence="3">Sensor histidine kinase</fullName>
    </submittedName>
</protein>
<gene>
    <name evidence="3" type="ORF">IAB69_02340</name>
</gene>
<feature type="transmembrane region" description="Helical" evidence="1">
    <location>
        <begin position="169"/>
        <end position="193"/>
    </location>
</feature>
<keyword evidence="1" id="KW-0812">Transmembrane</keyword>